<evidence type="ECO:0000313" key="1">
    <source>
        <dbReference type="EMBL" id="EMM72754.1"/>
    </source>
</evidence>
<name>M6FRJ5_9LEPT</name>
<sequence>MEIEYAEFIKCLDGVKKGAQIFFDLFLKAVSQVSIGDSFFEENVHLRFQ</sequence>
<proteinExistence type="predicted"/>
<organism evidence="1 2">
    <name type="scientific">Leptospira weilii str. 2006001855</name>
    <dbReference type="NCBI Taxonomy" id="996804"/>
    <lineage>
        <taxon>Bacteria</taxon>
        <taxon>Pseudomonadati</taxon>
        <taxon>Spirochaetota</taxon>
        <taxon>Spirochaetia</taxon>
        <taxon>Leptospirales</taxon>
        <taxon>Leptospiraceae</taxon>
        <taxon>Leptospira</taxon>
    </lineage>
</organism>
<gene>
    <name evidence="1" type="ORF">LEP1GSC038_1844</name>
</gene>
<dbReference type="AlphaFoldDB" id="M6FRJ5"/>
<protein>
    <submittedName>
        <fullName evidence="1">Uncharacterized protein</fullName>
    </submittedName>
</protein>
<comment type="caution">
    <text evidence="1">The sequence shown here is derived from an EMBL/GenBank/DDBJ whole genome shotgun (WGS) entry which is preliminary data.</text>
</comment>
<dbReference type="Proteomes" id="UP000012101">
    <property type="component" value="Unassembled WGS sequence"/>
</dbReference>
<accession>M6FRJ5</accession>
<reference evidence="1 2" key="1">
    <citation type="submission" date="2013-01" db="EMBL/GenBank/DDBJ databases">
        <authorList>
            <person name="Harkins D.M."/>
            <person name="Durkin A.S."/>
            <person name="Brinkac L.M."/>
            <person name="Haft D.H."/>
            <person name="Selengut J.D."/>
            <person name="Sanka R."/>
            <person name="DePew J."/>
            <person name="Purushe J."/>
            <person name="Hospenthal D.R."/>
            <person name="Murray C.K."/>
            <person name="Pimentel G."/>
            <person name="Wasfy M."/>
            <person name="Vinetz J.M."/>
            <person name="Sutton G.G."/>
            <person name="Nierman W.C."/>
            <person name="Fouts D.E."/>
        </authorList>
    </citation>
    <scope>NUCLEOTIDE SEQUENCE [LARGE SCALE GENOMIC DNA]</scope>
    <source>
        <strain evidence="1 2">2006001855</strain>
    </source>
</reference>
<evidence type="ECO:0000313" key="2">
    <source>
        <dbReference type="Proteomes" id="UP000012101"/>
    </source>
</evidence>
<dbReference type="EMBL" id="AFJM02000037">
    <property type="protein sequence ID" value="EMM72754.1"/>
    <property type="molecule type" value="Genomic_DNA"/>
</dbReference>